<dbReference type="SUPFAM" id="SSF52266">
    <property type="entry name" value="SGNH hydrolase"/>
    <property type="match status" value="1"/>
</dbReference>
<protein>
    <submittedName>
        <fullName evidence="2">Acyl-CoA thioesterase-1</fullName>
    </submittedName>
</protein>
<comment type="caution">
    <text evidence="2">The sequence shown here is derived from an EMBL/GenBank/DDBJ whole genome shotgun (WGS) entry which is preliminary data.</text>
</comment>
<dbReference type="InterPro" id="IPR008265">
    <property type="entry name" value="Lipase_GDSL_AS"/>
</dbReference>
<accession>A0ABY0IQD8</accession>
<proteinExistence type="predicted"/>
<evidence type="ECO:0000259" key="1">
    <source>
        <dbReference type="Pfam" id="PF13472"/>
    </source>
</evidence>
<evidence type="ECO:0000313" key="3">
    <source>
        <dbReference type="Proteomes" id="UP000292136"/>
    </source>
</evidence>
<dbReference type="PANTHER" id="PTHR30383">
    <property type="entry name" value="THIOESTERASE 1/PROTEASE 1/LYSOPHOSPHOLIPASE L1"/>
    <property type="match status" value="1"/>
</dbReference>
<keyword evidence="3" id="KW-1185">Reference proteome</keyword>
<name>A0ABY0IQD8_9RHOO</name>
<dbReference type="CDD" id="cd01822">
    <property type="entry name" value="Lysophospholipase_L1_like"/>
    <property type="match status" value="1"/>
</dbReference>
<sequence>MREKILVVLKLLPWLMLLAAPEVMARTILVFGDSLSAGYGIRQEAAWPALLQNRLQERRFDYSVVNASISGETTAGGRSRLEAALSKHQPSVLVLALGANDGLRGLPLAVMRDNLAAMIKAARRQQIKVLLVGMRLPPNFGAYADDFHRSFAELARQEKLAYVDFLLDGVADKPQLFQADNLHPLAEAQPRLLDNVWAGLAPLLSGR</sequence>
<dbReference type="EMBL" id="SHKM01000001">
    <property type="protein sequence ID" value="RZT89700.1"/>
    <property type="molecule type" value="Genomic_DNA"/>
</dbReference>
<dbReference type="InterPro" id="IPR013830">
    <property type="entry name" value="SGNH_hydro"/>
</dbReference>
<organism evidence="2 3">
    <name type="scientific">Azospira oryzae</name>
    <dbReference type="NCBI Taxonomy" id="146939"/>
    <lineage>
        <taxon>Bacteria</taxon>
        <taxon>Pseudomonadati</taxon>
        <taxon>Pseudomonadota</taxon>
        <taxon>Betaproteobacteria</taxon>
        <taxon>Rhodocyclales</taxon>
        <taxon>Rhodocyclaceae</taxon>
        <taxon>Azospira</taxon>
    </lineage>
</organism>
<dbReference type="Pfam" id="PF13472">
    <property type="entry name" value="Lipase_GDSL_2"/>
    <property type="match status" value="1"/>
</dbReference>
<feature type="domain" description="SGNH hydrolase-type esterase" evidence="1">
    <location>
        <begin position="30"/>
        <end position="187"/>
    </location>
</feature>
<dbReference type="Gene3D" id="3.40.50.1110">
    <property type="entry name" value="SGNH hydrolase"/>
    <property type="match status" value="1"/>
</dbReference>
<dbReference type="Proteomes" id="UP000292136">
    <property type="component" value="Unassembled WGS sequence"/>
</dbReference>
<evidence type="ECO:0000313" key="2">
    <source>
        <dbReference type="EMBL" id="RZT89700.1"/>
    </source>
</evidence>
<reference evidence="2 3" key="1">
    <citation type="submission" date="2019-02" db="EMBL/GenBank/DDBJ databases">
        <title>Genomic Encyclopedia of Type Strains, Phase IV (KMG-IV): sequencing the most valuable type-strain genomes for metagenomic binning, comparative biology and taxonomic classification.</title>
        <authorList>
            <person name="Goeker M."/>
        </authorList>
    </citation>
    <scope>NUCLEOTIDE SEQUENCE [LARGE SCALE GENOMIC DNA]</scope>
    <source>
        <strain evidence="2 3">DSM 21223</strain>
    </source>
</reference>
<dbReference type="PROSITE" id="PS01098">
    <property type="entry name" value="LIPASE_GDSL_SER"/>
    <property type="match status" value="1"/>
</dbReference>
<dbReference type="RefSeq" id="WP_130458389.1">
    <property type="nucleotide sequence ID" value="NZ_SHKM01000001.1"/>
</dbReference>
<dbReference type="PANTHER" id="PTHR30383:SF24">
    <property type="entry name" value="THIOESTERASE 1_PROTEASE 1_LYSOPHOSPHOLIPASE L1"/>
    <property type="match status" value="1"/>
</dbReference>
<dbReference type="InterPro" id="IPR036514">
    <property type="entry name" value="SGNH_hydro_sf"/>
</dbReference>
<dbReference type="InterPro" id="IPR051532">
    <property type="entry name" value="Ester_Hydrolysis_Enzymes"/>
</dbReference>
<gene>
    <name evidence="2" type="ORF">EV678_0493</name>
</gene>